<evidence type="ECO:0000259" key="9">
    <source>
        <dbReference type="PROSITE" id="PS51195"/>
    </source>
</evidence>
<dbReference type="SMART" id="SM00487">
    <property type="entry name" value="DEXDc"/>
    <property type="match status" value="1"/>
</dbReference>
<dbReference type="InterPro" id="IPR014001">
    <property type="entry name" value="Helicase_ATP-bd"/>
</dbReference>
<dbReference type="InterPro" id="IPR027417">
    <property type="entry name" value="P-loop_NTPase"/>
</dbReference>
<feature type="domain" description="Helicase ATP-binding" evidence="8">
    <location>
        <begin position="33"/>
        <end position="90"/>
    </location>
</feature>
<dbReference type="InterPro" id="IPR011545">
    <property type="entry name" value="DEAD/DEAH_box_helicase_dom"/>
</dbReference>
<dbReference type="InterPro" id="IPR050079">
    <property type="entry name" value="DEAD_box_RNA_helicase"/>
</dbReference>
<dbReference type="GO" id="GO:0005829">
    <property type="term" value="C:cytosol"/>
    <property type="evidence" value="ECO:0007669"/>
    <property type="project" value="TreeGrafter"/>
</dbReference>
<dbReference type="PANTHER" id="PTHR47959">
    <property type="entry name" value="ATP-DEPENDENT RNA HELICASE RHLE-RELATED"/>
    <property type="match status" value="1"/>
</dbReference>
<feature type="domain" description="DEAD-box RNA helicase Q" evidence="9">
    <location>
        <begin position="2"/>
        <end position="30"/>
    </location>
</feature>
<protein>
    <recommendedName>
        <fullName evidence="1">RNA helicase</fullName>
        <ecNumber evidence="1">3.6.4.13</ecNumber>
    </recommendedName>
</protein>
<feature type="region of interest" description="Disordered" evidence="7">
    <location>
        <begin position="107"/>
        <end position="127"/>
    </location>
</feature>
<dbReference type="Pfam" id="PF00270">
    <property type="entry name" value="DEAD"/>
    <property type="match status" value="1"/>
</dbReference>
<accession>A0A3Q2PNZ1</accession>
<evidence type="ECO:0000256" key="3">
    <source>
        <dbReference type="ARBA" id="ARBA00022801"/>
    </source>
</evidence>
<dbReference type="STRING" id="8078.ENSFHEP00000014619"/>
<dbReference type="AlphaFoldDB" id="A0A3Q2PNZ1"/>
<keyword evidence="2" id="KW-0547">Nucleotide-binding</keyword>
<dbReference type="PANTHER" id="PTHR47959:SF25">
    <property type="entry name" value="RNA HELICASE"/>
    <property type="match status" value="1"/>
</dbReference>
<dbReference type="GO" id="GO:0003676">
    <property type="term" value="F:nucleic acid binding"/>
    <property type="evidence" value="ECO:0007669"/>
    <property type="project" value="InterPro"/>
</dbReference>
<proteinExistence type="predicted"/>
<evidence type="ECO:0000313" key="10">
    <source>
        <dbReference type="Ensembl" id="ENSFHEP00000014619.1"/>
    </source>
</evidence>
<evidence type="ECO:0000256" key="2">
    <source>
        <dbReference type="ARBA" id="ARBA00022741"/>
    </source>
</evidence>
<evidence type="ECO:0000256" key="4">
    <source>
        <dbReference type="ARBA" id="ARBA00022806"/>
    </source>
</evidence>
<dbReference type="Proteomes" id="UP000265000">
    <property type="component" value="Unplaced"/>
</dbReference>
<evidence type="ECO:0000256" key="6">
    <source>
        <dbReference type="PROSITE-ProRule" id="PRU00552"/>
    </source>
</evidence>
<dbReference type="Ensembl" id="ENSFHET00000022513.1">
    <property type="protein sequence ID" value="ENSFHEP00000014619.1"/>
    <property type="gene ID" value="ENSFHEG00000016199.1"/>
</dbReference>
<dbReference type="InterPro" id="IPR014014">
    <property type="entry name" value="RNA_helicase_DEAD_Q_motif"/>
</dbReference>
<reference evidence="10" key="1">
    <citation type="submission" date="2025-08" db="UniProtKB">
        <authorList>
            <consortium name="Ensembl"/>
        </authorList>
    </citation>
    <scope>IDENTIFICATION</scope>
</reference>
<evidence type="ECO:0000313" key="11">
    <source>
        <dbReference type="Proteomes" id="UP000265000"/>
    </source>
</evidence>
<dbReference type="PROSITE" id="PS51192">
    <property type="entry name" value="HELICASE_ATP_BIND_1"/>
    <property type="match status" value="1"/>
</dbReference>
<keyword evidence="3" id="KW-0378">Hydrolase</keyword>
<name>A0A3Q2PNZ1_FUNHE</name>
<dbReference type="EC" id="3.6.4.13" evidence="1"/>
<dbReference type="GO" id="GO:0005524">
    <property type="term" value="F:ATP binding"/>
    <property type="evidence" value="ECO:0007669"/>
    <property type="project" value="UniProtKB-KW"/>
</dbReference>
<evidence type="ECO:0000256" key="7">
    <source>
        <dbReference type="SAM" id="MobiDB-lite"/>
    </source>
</evidence>
<evidence type="ECO:0000256" key="5">
    <source>
        <dbReference type="ARBA" id="ARBA00022840"/>
    </source>
</evidence>
<evidence type="ECO:0000259" key="8">
    <source>
        <dbReference type="PROSITE" id="PS51192"/>
    </source>
</evidence>
<dbReference type="GO" id="GO:0016787">
    <property type="term" value="F:hydrolase activity"/>
    <property type="evidence" value="ECO:0007669"/>
    <property type="project" value="UniProtKB-KW"/>
</dbReference>
<dbReference type="GO" id="GO:0003724">
    <property type="term" value="F:RNA helicase activity"/>
    <property type="evidence" value="ECO:0007669"/>
    <property type="project" value="UniProtKB-EC"/>
</dbReference>
<keyword evidence="4" id="KW-0347">Helicase</keyword>
<keyword evidence="11" id="KW-1185">Reference proteome</keyword>
<sequence>MDDLSCVGLSDWLVKQCKQMGINKPTPVQEHCIPAILQGRDCMGCAKTGSGKTAAFVLPVLQKLSEEPYGIFCLVLTPTRSETTDKQQELILTGGTGLSDCRAVQSSGEASGSERLHRRRWNGHGEPGLRAVQTASRCRRNAGSAGRSHPQLQHLHHEQDQVLGEKVNILSLMEQKNILLQTVRNT</sequence>
<dbReference type="Gene3D" id="3.40.50.300">
    <property type="entry name" value="P-loop containing nucleotide triphosphate hydrolases"/>
    <property type="match status" value="1"/>
</dbReference>
<dbReference type="GeneTree" id="ENSGT00730000111231"/>
<evidence type="ECO:0000256" key="1">
    <source>
        <dbReference type="ARBA" id="ARBA00012552"/>
    </source>
</evidence>
<reference evidence="10" key="2">
    <citation type="submission" date="2025-09" db="UniProtKB">
        <authorList>
            <consortium name="Ensembl"/>
        </authorList>
    </citation>
    <scope>IDENTIFICATION</scope>
</reference>
<dbReference type="SUPFAM" id="SSF52540">
    <property type="entry name" value="P-loop containing nucleoside triphosphate hydrolases"/>
    <property type="match status" value="1"/>
</dbReference>
<feature type="short sequence motif" description="Q motif" evidence="6">
    <location>
        <begin position="2"/>
        <end position="30"/>
    </location>
</feature>
<dbReference type="PROSITE" id="PS51195">
    <property type="entry name" value="Q_MOTIF"/>
    <property type="match status" value="1"/>
</dbReference>
<keyword evidence="5" id="KW-0067">ATP-binding</keyword>
<organism evidence="10 11">
    <name type="scientific">Fundulus heteroclitus</name>
    <name type="common">Killifish</name>
    <name type="synonym">Mummichog</name>
    <dbReference type="NCBI Taxonomy" id="8078"/>
    <lineage>
        <taxon>Eukaryota</taxon>
        <taxon>Metazoa</taxon>
        <taxon>Chordata</taxon>
        <taxon>Craniata</taxon>
        <taxon>Vertebrata</taxon>
        <taxon>Euteleostomi</taxon>
        <taxon>Actinopterygii</taxon>
        <taxon>Neopterygii</taxon>
        <taxon>Teleostei</taxon>
        <taxon>Neoteleostei</taxon>
        <taxon>Acanthomorphata</taxon>
        <taxon>Ovalentaria</taxon>
        <taxon>Atherinomorphae</taxon>
        <taxon>Cyprinodontiformes</taxon>
        <taxon>Fundulidae</taxon>
        <taxon>Fundulus</taxon>
    </lineage>
</organism>